<dbReference type="Pfam" id="PF08868">
    <property type="entry name" value="YugN"/>
    <property type="match status" value="1"/>
</dbReference>
<dbReference type="InterPro" id="IPR036491">
    <property type="entry name" value="YugN-like_sf"/>
</dbReference>
<evidence type="ECO:0000313" key="2">
    <source>
        <dbReference type="Proteomes" id="UP000181997"/>
    </source>
</evidence>
<dbReference type="RefSeq" id="WP_058299725.1">
    <property type="nucleotide sequence ID" value="NZ_FMAU01000006.1"/>
</dbReference>
<organism evidence="1 2">
    <name type="scientific">[Bacillus] enclensis</name>
    <dbReference type="NCBI Taxonomy" id="1402860"/>
    <lineage>
        <taxon>Bacteria</taxon>
        <taxon>Bacillati</taxon>
        <taxon>Bacillota</taxon>
        <taxon>Bacilli</taxon>
        <taxon>Bacillales</taxon>
        <taxon>Bacillaceae</taxon>
        <taxon>Rossellomorea</taxon>
    </lineage>
</organism>
<gene>
    <name evidence="1" type="ORF">GA0061094_3873</name>
</gene>
<dbReference type="SUPFAM" id="SSF160755">
    <property type="entry name" value="YugN-like"/>
    <property type="match status" value="1"/>
</dbReference>
<accession>A0A0V8HAC3</accession>
<dbReference type="OrthoDB" id="2988890at2"/>
<proteinExistence type="predicted"/>
<dbReference type="EMBL" id="FMAU01000006">
    <property type="protein sequence ID" value="SCC30894.1"/>
    <property type="molecule type" value="Genomic_DNA"/>
</dbReference>
<dbReference type="Proteomes" id="UP000181997">
    <property type="component" value="Unassembled WGS sequence"/>
</dbReference>
<dbReference type="Gene3D" id="3.30.310.100">
    <property type="entry name" value="YugN-like"/>
    <property type="match status" value="1"/>
</dbReference>
<dbReference type="InterPro" id="IPR014967">
    <property type="entry name" value="Uncharacterised_YugN-like"/>
</dbReference>
<reference evidence="2" key="1">
    <citation type="submission" date="2016-08" db="EMBL/GenBank/DDBJ databases">
        <authorList>
            <person name="Varghese N."/>
            <person name="Submissions Spin"/>
        </authorList>
    </citation>
    <scope>NUCLEOTIDE SEQUENCE [LARGE SCALE GENOMIC DNA]</scope>
    <source>
        <strain evidence="2">SGD-1123</strain>
    </source>
</reference>
<keyword evidence="2" id="KW-1185">Reference proteome</keyword>
<dbReference type="AlphaFoldDB" id="A0A0V8HAC3"/>
<evidence type="ECO:0000313" key="1">
    <source>
        <dbReference type="EMBL" id="SCC30894.1"/>
    </source>
</evidence>
<sequence length="135" mass="15298">MIELSSSIEGKHYQLYKLEQLLKPLGYTIGGNWDYDHGYFDYKIDDEVGYQFLRVPFKAVDGQLDSRGATVAFGKPFLLGHKYQRGLDDYAAAGDFSGTVNQFSEPQDPDASIPDKYVDIGRELVKELEDIMMTN</sequence>
<protein>
    <submittedName>
        <fullName evidence="1">YugN-like family protein</fullName>
    </submittedName>
</protein>
<name>A0A0V8HAC3_9BACI</name>